<dbReference type="PRINTS" id="PR00344">
    <property type="entry name" value="BCTRLSENSOR"/>
</dbReference>
<dbReference type="STRING" id="1122184.SAMN02745176_00623"/>
<evidence type="ECO:0000256" key="4">
    <source>
        <dbReference type="ARBA" id="ARBA00022553"/>
    </source>
</evidence>
<feature type="domain" description="Histidine kinase" evidence="10">
    <location>
        <begin position="196"/>
        <end position="412"/>
    </location>
</feature>
<dbReference type="CDD" id="cd00082">
    <property type="entry name" value="HisKA"/>
    <property type="match status" value="1"/>
</dbReference>
<dbReference type="InterPro" id="IPR036890">
    <property type="entry name" value="HATPase_C_sf"/>
</dbReference>
<dbReference type="InterPro" id="IPR050351">
    <property type="entry name" value="BphY/WalK/GraS-like"/>
</dbReference>
<dbReference type="GO" id="GO:0004721">
    <property type="term" value="F:phosphoprotein phosphatase activity"/>
    <property type="evidence" value="ECO:0007669"/>
    <property type="project" value="TreeGrafter"/>
</dbReference>
<name>A0A1M6C036_9FIRM</name>
<dbReference type="Pfam" id="PF02518">
    <property type="entry name" value="HATPase_c"/>
    <property type="match status" value="1"/>
</dbReference>
<dbReference type="PROSITE" id="PS50109">
    <property type="entry name" value="HIS_KIN"/>
    <property type="match status" value="1"/>
</dbReference>
<keyword evidence="9" id="KW-1133">Transmembrane helix</keyword>
<dbReference type="Pfam" id="PF00512">
    <property type="entry name" value="HisKA"/>
    <property type="match status" value="1"/>
</dbReference>
<dbReference type="InterPro" id="IPR036097">
    <property type="entry name" value="HisK_dim/P_sf"/>
</dbReference>
<evidence type="ECO:0000256" key="2">
    <source>
        <dbReference type="ARBA" id="ARBA00004370"/>
    </source>
</evidence>
<evidence type="ECO:0000256" key="1">
    <source>
        <dbReference type="ARBA" id="ARBA00000085"/>
    </source>
</evidence>
<dbReference type="FunFam" id="1.10.287.130:FF:000001">
    <property type="entry name" value="Two-component sensor histidine kinase"/>
    <property type="match status" value="1"/>
</dbReference>
<dbReference type="PANTHER" id="PTHR45453:SF1">
    <property type="entry name" value="PHOSPHATE REGULON SENSOR PROTEIN PHOR"/>
    <property type="match status" value="1"/>
</dbReference>
<dbReference type="EMBL" id="FQZS01000004">
    <property type="protein sequence ID" value="SHI54357.1"/>
    <property type="molecule type" value="Genomic_DNA"/>
</dbReference>
<dbReference type="GO" id="GO:0000155">
    <property type="term" value="F:phosphorelay sensor kinase activity"/>
    <property type="evidence" value="ECO:0007669"/>
    <property type="project" value="InterPro"/>
</dbReference>
<dbReference type="InterPro" id="IPR005467">
    <property type="entry name" value="His_kinase_dom"/>
</dbReference>
<evidence type="ECO:0000256" key="8">
    <source>
        <dbReference type="ARBA" id="ARBA00023136"/>
    </source>
</evidence>
<gene>
    <name evidence="11" type="ORF">SAMN02745176_00623</name>
</gene>
<dbReference type="SMART" id="SM00387">
    <property type="entry name" value="HATPase_c"/>
    <property type="match status" value="1"/>
</dbReference>
<dbReference type="SMART" id="SM00388">
    <property type="entry name" value="HisKA"/>
    <property type="match status" value="1"/>
</dbReference>
<evidence type="ECO:0000256" key="6">
    <source>
        <dbReference type="ARBA" id="ARBA00022777"/>
    </source>
</evidence>
<keyword evidence="9" id="KW-0812">Transmembrane</keyword>
<dbReference type="GO" id="GO:0005886">
    <property type="term" value="C:plasma membrane"/>
    <property type="evidence" value="ECO:0007669"/>
    <property type="project" value="TreeGrafter"/>
</dbReference>
<comment type="catalytic activity">
    <reaction evidence="1">
        <text>ATP + protein L-histidine = ADP + protein N-phospho-L-histidine.</text>
        <dbReference type="EC" id="2.7.13.3"/>
    </reaction>
</comment>
<evidence type="ECO:0000256" key="3">
    <source>
        <dbReference type="ARBA" id="ARBA00012438"/>
    </source>
</evidence>
<dbReference type="SUPFAM" id="SSF47384">
    <property type="entry name" value="Homodimeric domain of signal transducing histidine kinase"/>
    <property type="match status" value="1"/>
</dbReference>
<dbReference type="EC" id="2.7.13.3" evidence="3"/>
<proteinExistence type="predicted"/>
<dbReference type="PANTHER" id="PTHR45453">
    <property type="entry name" value="PHOSPHATE REGULON SENSOR PROTEIN PHOR"/>
    <property type="match status" value="1"/>
</dbReference>
<evidence type="ECO:0000256" key="7">
    <source>
        <dbReference type="ARBA" id="ARBA00023012"/>
    </source>
</evidence>
<evidence type="ECO:0000313" key="12">
    <source>
        <dbReference type="Proteomes" id="UP000184442"/>
    </source>
</evidence>
<dbReference type="InterPro" id="IPR004358">
    <property type="entry name" value="Sig_transdc_His_kin-like_C"/>
</dbReference>
<organism evidence="11 12">
    <name type="scientific">Lutispora thermophila DSM 19022</name>
    <dbReference type="NCBI Taxonomy" id="1122184"/>
    <lineage>
        <taxon>Bacteria</taxon>
        <taxon>Bacillati</taxon>
        <taxon>Bacillota</taxon>
        <taxon>Clostridia</taxon>
        <taxon>Lutisporales</taxon>
        <taxon>Lutisporaceae</taxon>
        <taxon>Lutispora</taxon>
    </lineage>
</organism>
<dbReference type="GO" id="GO:0016036">
    <property type="term" value="P:cellular response to phosphate starvation"/>
    <property type="evidence" value="ECO:0007669"/>
    <property type="project" value="TreeGrafter"/>
</dbReference>
<keyword evidence="12" id="KW-1185">Reference proteome</keyword>
<dbReference type="CDD" id="cd00075">
    <property type="entry name" value="HATPase"/>
    <property type="match status" value="1"/>
</dbReference>
<keyword evidence="8 9" id="KW-0472">Membrane</keyword>
<dbReference type="AlphaFoldDB" id="A0A1M6C036"/>
<sequence length="412" mass="47028">MFAKLRNKFLILNLVSISIMMLMAFSSIYIITYKNVSRDINKELNRLSAIERWPIMVSRQPKFEMNMGPARERTASFTIITDDKYKIVKVSSALDMDDEFYEAAKSASISKSAATGRFKYDNSHWAFMMKKNPHGCKIVFLDITPQHRILTNLIYTFLLVAAVMLIFIFLISKTFANKAIQPVEEAFYKQKQFIADASHELKTPLTVINTNVDVLLSNKDEDMENQWKWLYYIKSEVDRMSKLINDLLYLARLDDSRDVIYSAVDLSNAVENVIMTMEALIFENHIGFHYDVESGITVYGNKEQMEQVVMILLDNAVKYSGANGKVDLSLRKSNNYAVLSVSNTGEGIPPESLERIFDRFYRGDKSRARKSGGYGLGLSIAKAIVDLHGGRIYARSGTNEYTTFFVELPLIK</sequence>
<dbReference type="Gene3D" id="3.30.565.10">
    <property type="entry name" value="Histidine kinase-like ATPase, C-terminal domain"/>
    <property type="match status" value="1"/>
</dbReference>
<dbReference type="Proteomes" id="UP000184442">
    <property type="component" value="Unassembled WGS sequence"/>
</dbReference>
<evidence type="ECO:0000256" key="5">
    <source>
        <dbReference type="ARBA" id="ARBA00022679"/>
    </source>
</evidence>
<dbReference type="Gene3D" id="1.10.287.130">
    <property type="match status" value="1"/>
</dbReference>
<keyword evidence="6 11" id="KW-0418">Kinase</keyword>
<keyword evidence="5" id="KW-0808">Transferase</keyword>
<dbReference type="InterPro" id="IPR003594">
    <property type="entry name" value="HATPase_dom"/>
</dbReference>
<accession>A0A1M6C036</accession>
<dbReference type="FunFam" id="3.30.565.10:FF:000006">
    <property type="entry name" value="Sensor histidine kinase WalK"/>
    <property type="match status" value="1"/>
</dbReference>
<evidence type="ECO:0000313" key="11">
    <source>
        <dbReference type="EMBL" id="SHI54357.1"/>
    </source>
</evidence>
<keyword evidence="4" id="KW-0597">Phosphoprotein</keyword>
<reference evidence="11 12" key="1">
    <citation type="submission" date="2016-11" db="EMBL/GenBank/DDBJ databases">
        <authorList>
            <person name="Jaros S."/>
            <person name="Januszkiewicz K."/>
            <person name="Wedrychowicz H."/>
        </authorList>
    </citation>
    <scope>NUCLEOTIDE SEQUENCE [LARGE SCALE GENOMIC DNA]</scope>
    <source>
        <strain evidence="11 12">DSM 19022</strain>
    </source>
</reference>
<feature type="transmembrane region" description="Helical" evidence="9">
    <location>
        <begin position="9"/>
        <end position="31"/>
    </location>
</feature>
<keyword evidence="7" id="KW-0902">Two-component regulatory system</keyword>
<evidence type="ECO:0000256" key="9">
    <source>
        <dbReference type="SAM" id="Phobius"/>
    </source>
</evidence>
<dbReference type="RefSeq" id="WP_073024420.1">
    <property type="nucleotide sequence ID" value="NZ_FQZS01000004.1"/>
</dbReference>
<dbReference type="OrthoDB" id="9813151at2"/>
<evidence type="ECO:0000259" key="10">
    <source>
        <dbReference type="PROSITE" id="PS50109"/>
    </source>
</evidence>
<comment type="subcellular location">
    <subcellularLocation>
        <location evidence="2">Membrane</location>
    </subcellularLocation>
</comment>
<protein>
    <recommendedName>
        <fullName evidence="3">histidine kinase</fullName>
        <ecNumber evidence="3">2.7.13.3</ecNumber>
    </recommendedName>
</protein>
<dbReference type="InterPro" id="IPR003661">
    <property type="entry name" value="HisK_dim/P_dom"/>
</dbReference>
<dbReference type="SUPFAM" id="SSF55874">
    <property type="entry name" value="ATPase domain of HSP90 chaperone/DNA topoisomerase II/histidine kinase"/>
    <property type="match status" value="1"/>
</dbReference>
<feature type="transmembrane region" description="Helical" evidence="9">
    <location>
        <begin position="149"/>
        <end position="171"/>
    </location>
</feature>